<feature type="signal peptide" evidence="1">
    <location>
        <begin position="1"/>
        <end position="21"/>
    </location>
</feature>
<name>A0A1G4IG75_TRYEQ</name>
<proteinExistence type="predicted"/>
<feature type="chain" id="PRO_5009235487" evidence="1">
    <location>
        <begin position="22"/>
        <end position="92"/>
    </location>
</feature>
<dbReference type="AlphaFoldDB" id="A0A1G4IG75"/>
<comment type="caution">
    <text evidence="2">The sequence shown here is derived from an EMBL/GenBank/DDBJ whole genome shotgun (WGS) entry which is preliminary data.</text>
</comment>
<dbReference type="GeneID" id="92376933"/>
<evidence type="ECO:0000313" key="2">
    <source>
        <dbReference type="EMBL" id="SCU71412.1"/>
    </source>
</evidence>
<protein>
    <submittedName>
        <fullName evidence="2">Uncharacterized protein</fullName>
    </submittedName>
</protein>
<sequence length="92" mass="10220">MNILWLTCIVVVATNVASGRAAIVGYETEIVRAGDVSKGSYHWAKYIEGTGPNTRRISSFRDGIVHHEELGFMSPFFSSDNISWHVTTPFSE</sequence>
<gene>
    <name evidence="2" type="ORF">TEOVI_000299300</name>
</gene>
<evidence type="ECO:0000256" key="1">
    <source>
        <dbReference type="SAM" id="SignalP"/>
    </source>
</evidence>
<dbReference type="RefSeq" id="XP_067082083.1">
    <property type="nucleotide sequence ID" value="XM_067225982.1"/>
</dbReference>
<organism evidence="2 3">
    <name type="scientific">Trypanosoma equiperdum</name>
    <dbReference type="NCBI Taxonomy" id="5694"/>
    <lineage>
        <taxon>Eukaryota</taxon>
        <taxon>Discoba</taxon>
        <taxon>Euglenozoa</taxon>
        <taxon>Kinetoplastea</taxon>
        <taxon>Metakinetoplastina</taxon>
        <taxon>Trypanosomatida</taxon>
        <taxon>Trypanosomatidae</taxon>
        <taxon>Trypanosoma</taxon>
    </lineage>
</organism>
<dbReference type="Proteomes" id="UP000195570">
    <property type="component" value="Unassembled WGS sequence"/>
</dbReference>
<reference evidence="2" key="1">
    <citation type="submission" date="2016-09" db="EMBL/GenBank/DDBJ databases">
        <authorList>
            <person name="Hebert L."/>
            <person name="Moumen B."/>
        </authorList>
    </citation>
    <scope>NUCLEOTIDE SEQUENCE [LARGE SCALE GENOMIC DNA]</scope>
    <source>
        <strain evidence="2">OVI</strain>
    </source>
</reference>
<dbReference type="EMBL" id="CZPT02001626">
    <property type="protein sequence ID" value="SCU71412.1"/>
    <property type="molecule type" value="Genomic_DNA"/>
</dbReference>
<keyword evidence="1" id="KW-0732">Signal</keyword>
<keyword evidence="3" id="KW-1185">Reference proteome</keyword>
<evidence type="ECO:0000313" key="3">
    <source>
        <dbReference type="Proteomes" id="UP000195570"/>
    </source>
</evidence>
<dbReference type="VEuPathDB" id="TriTrypDB:TEOVI_000299300"/>
<accession>A0A1G4IG75</accession>